<gene>
    <name evidence="1" type="ORF">SAMN05421874_14512</name>
</gene>
<dbReference type="OrthoDB" id="115252at2"/>
<evidence type="ECO:0000313" key="1">
    <source>
        <dbReference type="EMBL" id="SDM21518.1"/>
    </source>
</evidence>
<dbReference type="RefSeq" id="WP_090773885.1">
    <property type="nucleotide sequence ID" value="NZ_FNFB01000045.1"/>
</dbReference>
<dbReference type="Proteomes" id="UP000198683">
    <property type="component" value="Unassembled WGS sequence"/>
</dbReference>
<dbReference type="STRING" id="683260.SAMN05421874_14512"/>
<name>A0A1G9RE45_9ACTN</name>
<evidence type="ECO:0000313" key="2">
    <source>
        <dbReference type="Proteomes" id="UP000198683"/>
    </source>
</evidence>
<dbReference type="AlphaFoldDB" id="A0A1G9RE45"/>
<keyword evidence="2" id="KW-1185">Reference proteome</keyword>
<protein>
    <submittedName>
        <fullName evidence="1">Uncharacterized protein</fullName>
    </submittedName>
</protein>
<accession>A0A1G9RE45</accession>
<sequence>MTAPALPVAPADRALLEEIVRAASSGPWAGGPYDRARYAAATGRTPDPGMLVLYRLRWALDDVADFVA</sequence>
<dbReference type="EMBL" id="FNFB01000045">
    <property type="protein sequence ID" value="SDM21518.1"/>
    <property type="molecule type" value="Genomic_DNA"/>
</dbReference>
<reference evidence="1 2" key="1">
    <citation type="submission" date="2016-10" db="EMBL/GenBank/DDBJ databases">
        <authorList>
            <person name="de Groot N.N."/>
        </authorList>
    </citation>
    <scope>NUCLEOTIDE SEQUENCE [LARGE SCALE GENOMIC DNA]</scope>
    <source>
        <strain evidence="1 2">CGMCC 4.5681</strain>
    </source>
</reference>
<organism evidence="1 2">
    <name type="scientific">Nonomuraea maritima</name>
    <dbReference type="NCBI Taxonomy" id="683260"/>
    <lineage>
        <taxon>Bacteria</taxon>
        <taxon>Bacillati</taxon>
        <taxon>Actinomycetota</taxon>
        <taxon>Actinomycetes</taxon>
        <taxon>Streptosporangiales</taxon>
        <taxon>Streptosporangiaceae</taxon>
        <taxon>Nonomuraea</taxon>
    </lineage>
</organism>
<proteinExistence type="predicted"/>